<organism evidence="8 9">
    <name type="scientific">Oceanobacter antarcticus</name>
    <dbReference type="NCBI Taxonomy" id="3133425"/>
    <lineage>
        <taxon>Bacteria</taxon>
        <taxon>Pseudomonadati</taxon>
        <taxon>Pseudomonadota</taxon>
        <taxon>Gammaproteobacteria</taxon>
        <taxon>Oceanospirillales</taxon>
        <taxon>Oceanospirillaceae</taxon>
        <taxon>Oceanobacter</taxon>
    </lineage>
</organism>
<comment type="pathway">
    <text evidence="1 6">Carbohydrate biosynthesis; dTDP-L-rhamnose biosynthesis.</text>
</comment>
<evidence type="ECO:0000256" key="5">
    <source>
        <dbReference type="ARBA" id="ARBA00048200"/>
    </source>
</evidence>
<evidence type="ECO:0000313" key="9">
    <source>
        <dbReference type="Proteomes" id="UP001620597"/>
    </source>
</evidence>
<feature type="domain" description="RmlD-like substrate binding" evidence="7">
    <location>
        <begin position="1"/>
        <end position="288"/>
    </location>
</feature>
<comment type="function">
    <text evidence="6">Catalyzes the reduction of dTDP-6-deoxy-L-lyxo-4-hexulose to yield dTDP-L-rhamnose.</text>
</comment>
<comment type="cofactor">
    <cofactor evidence="6">
        <name>Mg(2+)</name>
        <dbReference type="ChEBI" id="CHEBI:18420"/>
    </cofactor>
    <text evidence="6">Binds 1 Mg(2+) ion per monomer.</text>
</comment>
<keyword evidence="6" id="KW-0521">NADP</keyword>
<evidence type="ECO:0000313" key="8">
    <source>
        <dbReference type="EMBL" id="MFK4752604.1"/>
    </source>
</evidence>
<name>A0ABW8NI39_9GAMM</name>
<dbReference type="EC" id="1.1.1.133" evidence="3 6"/>
<dbReference type="RefSeq" id="WP_416205818.1">
    <property type="nucleotide sequence ID" value="NZ_JBBKTX010000010.1"/>
</dbReference>
<dbReference type="CDD" id="cd05254">
    <property type="entry name" value="dTDP_HR_like_SDR_e"/>
    <property type="match status" value="1"/>
</dbReference>
<reference evidence="8 9" key="1">
    <citation type="submission" date="2024-03" db="EMBL/GenBank/DDBJ databases">
        <title>High-quality draft genome sequence of Oceanobacter sp. wDCs-4.</title>
        <authorList>
            <person name="Dong C."/>
        </authorList>
    </citation>
    <scope>NUCLEOTIDE SEQUENCE [LARGE SCALE GENOMIC DNA]</scope>
    <source>
        <strain evidence="9">wDCs-4</strain>
    </source>
</reference>
<evidence type="ECO:0000256" key="4">
    <source>
        <dbReference type="ARBA" id="ARBA00017099"/>
    </source>
</evidence>
<dbReference type="InterPro" id="IPR029903">
    <property type="entry name" value="RmlD-like-bd"/>
</dbReference>
<dbReference type="InterPro" id="IPR005913">
    <property type="entry name" value="dTDP_dehydrorham_reduct"/>
</dbReference>
<comment type="caution">
    <text evidence="8">The sequence shown here is derived from an EMBL/GenBank/DDBJ whole genome shotgun (WGS) entry which is preliminary data.</text>
</comment>
<dbReference type="NCBIfam" id="TIGR01214">
    <property type="entry name" value="rmlD"/>
    <property type="match status" value="1"/>
</dbReference>
<accession>A0ABW8NI39</accession>
<dbReference type="GO" id="GO:0008831">
    <property type="term" value="F:dTDP-4-dehydrorhamnose reductase activity"/>
    <property type="evidence" value="ECO:0007669"/>
    <property type="project" value="UniProtKB-EC"/>
</dbReference>
<dbReference type="Proteomes" id="UP001620597">
    <property type="component" value="Unassembled WGS sequence"/>
</dbReference>
<sequence>MRWLITGANGQLGRSMARLLTSYGEEFRALSSSELDISDEAAVNNILNSIMPEIVVNAAAYTAVDKAESEHDLAYKVNETGPSLLALWCAGNAARFVHVSTDYVFSGEGRIAWKEDDDVNPQSVYGASKLAGEGAVLQVCPEAIILRTAWVFSEYGNNFVKTMLRLAQQRDQLSVVADQIGCPTYAGDIAQAIYSLMQQSEREGGEVTGIYHFAGDVAVSWWAFAREIHQQALKAGLIGKCPALVAIPSSEYPTPATRPVFSVLDCSRIVATGIAPSDWKAALETVIFSIQSEGL</sequence>
<proteinExistence type="inferred from homology"/>
<dbReference type="Gene3D" id="3.40.50.720">
    <property type="entry name" value="NAD(P)-binding Rossmann-like Domain"/>
    <property type="match status" value="1"/>
</dbReference>
<comment type="catalytic activity">
    <reaction evidence="5 6">
        <text>dTDP-beta-L-rhamnose + NADP(+) = dTDP-4-dehydro-beta-L-rhamnose + NADPH + H(+)</text>
        <dbReference type="Rhea" id="RHEA:21796"/>
        <dbReference type="ChEBI" id="CHEBI:15378"/>
        <dbReference type="ChEBI" id="CHEBI:57510"/>
        <dbReference type="ChEBI" id="CHEBI:57783"/>
        <dbReference type="ChEBI" id="CHEBI:58349"/>
        <dbReference type="ChEBI" id="CHEBI:62830"/>
        <dbReference type="EC" id="1.1.1.133"/>
    </reaction>
</comment>
<evidence type="ECO:0000256" key="2">
    <source>
        <dbReference type="ARBA" id="ARBA00010944"/>
    </source>
</evidence>
<dbReference type="PANTHER" id="PTHR10491">
    <property type="entry name" value="DTDP-4-DEHYDRORHAMNOSE REDUCTASE"/>
    <property type="match status" value="1"/>
</dbReference>
<comment type="similarity">
    <text evidence="2 6">Belongs to the dTDP-4-dehydrorhamnose reductase family.</text>
</comment>
<dbReference type="Gene3D" id="3.90.25.10">
    <property type="entry name" value="UDP-galactose 4-epimerase, domain 1"/>
    <property type="match status" value="1"/>
</dbReference>
<dbReference type="Pfam" id="PF04321">
    <property type="entry name" value="RmlD_sub_bind"/>
    <property type="match status" value="1"/>
</dbReference>
<keyword evidence="6 8" id="KW-0560">Oxidoreductase</keyword>
<protein>
    <recommendedName>
        <fullName evidence="4 6">dTDP-4-dehydrorhamnose reductase</fullName>
        <ecNumber evidence="3 6">1.1.1.133</ecNumber>
    </recommendedName>
</protein>
<evidence type="ECO:0000256" key="1">
    <source>
        <dbReference type="ARBA" id="ARBA00004781"/>
    </source>
</evidence>
<evidence type="ECO:0000259" key="7">
    <source>
        <dbReference type="Pfam" id="PF04321"/>
    </source>
</evidence>
<dbReference type="PANTHER" id="PTHR10491:SF4">
    <property type="entry name" value="METHIONINE ADENOSYLTRANSFERASE 2 SUBUNIT BETA"/>
    <property type="match status" value="1"/>
</dbReference>
<dbReference type="EMBL" id="JBBKTX010000010">
    <property type="protein sequence ID" value="MFK4752604.1"/>
    <property type="molecule type" value="Genomic_DNA"/>
</dbReference>
<evidence type="ECO:0000256" key="6">
    <source>
        <dbReference type="RuleBase" id="RU364082"/>
    </source>
</evidence>
<dbReference type="InterPro" id="IPR036291">
    <property type="entry name" value="NAD(P)-bd_dom_sf"/>
</dbReference>
<keyword evidence="9" id="KW-1185">Reference proteome</keyword>
<evidence type="ECO:0000256" key="3">
    <source>
        <dbReference type="ARBA" id="ARBA00012929"/>
    </source>
</evidence>
<dbReference type="SUPFAM" id="SSF51735">
    <property type="entry name" value="NAD(P)-binding Rossmann-fold domains"/>
    <property type="match status" value="1"/>
</dbReference>
<gene>
    <name evidence="8" type="primary">rfbD</name>
    <name evidence="8" type="ORF">WG929_09320</name>
</gene>